<evidence type="ECO:0000256" key="7">
    <source>
        <dbReference type="ARBA" id="ARBA00023136"/>
    </source>
</evidence>
<evidence type="ECO:0000256" key="8">
    <source>
        <dbReference type="PROSITE-ProRule" id="PRU00175"/>
    </source>
</evidence>
<dbReference type="STRING" id="9402.L5K7M7"/>
<dbReference type="Gene3D" id="2.60.40.10">
    <property type="entry name" value="Immunoglobulins"/>
    <property type="match status" value="1"/>
</dbReference>
<keyword evidence="5" id="KW-0862">Zinc</keyword>
<keyword evidence="7 9" id="KW-0472">Membrane</keyword>
<dbReference type="GO" id="GO:0008270">
    <property type="term" value="F:zinc ion binding"/>
    <property type="evidence" value="ECO:0007669"/>
    <property type="project" value="UniProtKB-KW"/>
</dbReference>
<evidence type="ECO:0000256" key="2">
    <source>
        <dbReference type="ARBA" id="ARBA00022692"/>
    </source>
</evidence>
<feature type="transmembrane region" description="Helical" evidence="9">
    <location>
        <begin position="198"/>
        <end position="215"/>
    </location>
</feature>
<evidence type="ECO:0000256" key="9">
    <source>
        <dbReference type="SAM" id="Phobius"/>
    </source>
</evidence>
<keyword evidence="6 9" id="KW-1133">Transmembrane helix</keyword>
<evidence type="ECO:0000313" key="12">
    <source>
        <dbReference type="Proteomes" id="UP000010552"/>
    </source>
</evidence>
<dbReference type="Gene3D" id="3.30.40.10">
    <property type="entry name" value="Zinc/RING finger domain, C3HC4 (zinc finger)"/>
    <property type="match status" value="1"/>
</dbReference>
<dbReference type="InterPro" id="IPR055139">
    <property type="entry name" value="IL18BP-like_dom"/>
</dbReference>
<dbReference type="GO" id="GO:0005789">
    <property type="term" value="C:endoplasmic reticulum membrane"/>
    <property type="evidence" value="ECO:0007669"/>
    <property type="project" value="TreeGrafter"/>
</dbReference>
<dbReference type="InterPro" id="IPR001841">
    <property type="entry name" value="Znf_RING"/>
</dbReference>
<evidence type="ECO:0000313" key="11">
    <source>
        <dbReference type="EMBL" id="ELK06791.1"/>
    </source>
</evidence>
<evidence type="ECO:0000259" key="10">
    <source>
        <dbReference type="PROSITE" id="PS50089"/>
    </source>
</evidence>
<dbReference type="GO" id="GO:0061630">
    <property type="term" value="F:ubiquitin protein ligase activity"/>
    <property type="evidence" value="ECO:0007669"/>
    <property type="project" value="TreeGrafter"/>
</dbReference>
<feature type="transmembrane region" description="Helical" evidence="9">
    <location>
        <begin position="170"/>
        <end position="191"/>
    </location>
</feature>
<keyword evidence="4 8" id="KW-0863">Zinc-finger</keyword>
<name>L5K7M7_PTEAL</name>
<dbReference type="FunCoup" id="L5K7M7">
    <property type="interactions" value="2924"/>
</dbReference>
<keyword evidence="12" id="KW-1185">Reference proteome</keyword>
<dbReference type="eggNOG" id="KOG1734">
    <property type="taxonomic scope" value="Eukaryota"/>
</dbReference>
<dbReference type="GO" id="GO:0036503">
    <property type="term" value="P:ERAD pathway"/>
    <property type="evidence" value="ECO:0007669"/>
    <property type="project" value="TreeGrafter"/>
</dbReference>
<evidence type="ECO:0000256" key="5">
    <source>
        <dbReference type="ARBA" id="ARBA00022833"/>
    </source>
</evidence>
<dbReference type="PANTHER" id="PTHR13407">
    <property type="entry name" value="RNF121 PROTEIN"/>
    <property type="match status" value="1"/>
</dbReference>
<feature type="domain" description="RING-type" evidence="10">
    <location>
        <begin position="249"/>
        <end position="299"/>
    </location>
</feature>
<dbReference type="Proteomes" id="UP000010552">
    <property type="component" value="Unassembled WGS sequence"/>
</dbReference>
<dbReference type="InParanoid" id="L5K7M7"/>
<dbReference type="FunFam" id="3.30.40.10:FF:000074">
    <property type="entry name" value="Ring finger protein 121"/>
    <property type="match status" value="1"/>
</dbReference>
<dbReference type="Pfam" id="PF22009">
    <property type="entry name" value="YLDV-IL18BP-like"/>
    <property type="match status" value="1"/>
</dbReference>
<dbReference type="AlphaFoldDB" id="L5K7M7"/>
<dbReference type="PROSITE" id="PS50089">
    <property type="entry name" value="ZF_RING_2"/>
    <property type="match status" value="1"/>
</dbReference>
<evidence type="ECO:0000256" key="6">
    <source>
        <dbReference type="ARBA" id="ARBA00022989"/>
    </source>
</evidence>
<dbReference type="PANTHER" id="PTHR13407:SF1">
    <property type="entry name" value="E3 UBIQUITIN LIGASE RNF121"/>
    <property type="match status" value="1"/>
</dbReference>
<evidence type="ECO:0000256" key="3">
    <source>
        <dbReference type="ARBA" id="ARBA00022723"/>
    </source>
</evidence>
<dbReference type="InterPro" id="IPR013783">
    <property type="entry name" value="Ig-like_fold"/>
</dbReference>
<accession>L5K7M7</accession>
<organism evidence="11 12">
    <name type="scientific">Pteropus alecto</name>
    <name type="common">Black flying fox</name>
    <dbReference type="NCBI Taxonomy" id="9402"/>
    <lineage>
        <taxon>Eukaryota</taxon>
        <taxon>Metazoa</taxon>
        <taxon>Chordata</taxon>
        <taxon>Craniata</taxon>
        <taxon>Vertebrata</taxon>
        <taxon>Euteleostomi</taxon>
        <taxon>Mammalia</taxon>
        <taxon>Eutheria</taxon>
        <taxon>Laurasiatheria</taxon>
        <taxon>Chiroptera</taxon>
        <taxon>Yinpterochiroptera</taxon>
        <taxon>Pteropodoidea</taxon>
        <taxon>Pteropodidae</taxon>
        <taxon>Pteropodinae</taxon>
        <taxon>Pteropus</taxon>
    </lineage>
</organism>
<dbReference type="SUPFAM" id="SSF57850">
    <property type="entry name" value="RING/U-box"/>
    <property type="match status" value="1"/>
</dbReference>
<reference evidence="12" key="1">
    <citation type="journal article" date="2013" name="Science">
        <title>Comparative analysis of bat genomes provides insight into the evolution of flight and immunity.</title>
        <authorList>
            <person name="Zhang G."/>
            <person name="Cowled C."/>
            <person name="Shi Z."/>
            <person name="Huang Z."/>
            <person name="Bishop-Lilly K.A."/>
            <person name="Fang X."/>
            <person name="Wynne J.W."/>
            <person name="Xiong Z."/>
            <person name="Baker M.L."/>
            <person name="Zhao W."/>
            <person name="Tachedjian M."/>
            <person name="Zhu Y."/>
            <person name="Zhou P."/>
            <person name="Jiang X."/>
            <person name="Ng J."/>
            <person name="Yang L."/>
            <person name="Wu L."/>
            <person name="Xiao J."/>
            <person name="Feng Y."/>
            <person name="Chen Y."/>
            <person name="Sun X."/>
            <person name="Zhang Y."/>
            <person name="Marsh G.A."/>
            <person name="Crameri G."/>
            <person name="Broder C.C."/>
            <person name="Frey K.G."/>
            <person name="Wang L.F."/>
            <person name="Wang J."/>
        </authorList>
    </citation>
    <scope>NUCLEOTIDE SEQUENCE [LARGE SCALE GENOMIC DNA]</scope>
</reference>
<sequence length="439" mass="50094">MSRPLCLSLCSDWLGALERRKQLARTGRAGSGRAVKMAAVVEMEVGGGAAGERELDEVDMSHLSPEEQWRVEHARMHAKHRGHEAMHAEMVLILIATLVVAQLLLVQWKQRHPRSYNMVTLFQMWVVPLYFTVKLHWWRFLVIWILFSAVTAFVTFRATRKPLVQTTPSYATGIVGYMAVMFTLFGLNLLFKIKPEDAMDFGISLLFYGLYYGVLERDFAEMCADYMASTIGFYSKSGMPTKHLSDSVCAVCGQQIFVDVSEEGIIENTYRLSCNHVFHEFCIRGWCIVGKKQTCPYCKEKVDLKRMFSNPRFPHFSILYWLGNGSFIEHLPGRLWEGSTSREHRGTSTQLWKALVLEELSPALRSTNFSCVFTDPEHTVQRHVVLAQCLVRNPRKGFQGPEELCSNAGRGGWAPLKAVSLNDHHLPMSPSLRWKLRRI</sequence>
<feature type="transmembrane region" description="Helical" evidence="9">
    <location>
        <begin position="140"/>
        <end position="158"/>
    </location>
</feature>
<dbReference type="InterPro" id="IPR013083">
    <property type="entry name" value="Znf_RING/FYVE/PHD"/>
</dbReference>
<evidence type="ECO:0000256" key="1">
    <source>
        <dbReference type="ARBA" id="ARBA00004141"/>
    </source>
</evidence>
<dbReference type="GO" id="GO:0000139">
    <property type="term" value="C:Golgi membrane"/>
    <property type="evidence" value="ECO:0007669"/>
    <property type="project" value="TreeGrafter"/>
</dbReference>
<proteinExistence type="predicted"/>
<feature type="transmembrane region" description="Helical" evidence="9">
    <location>
        <begin position="85"/>
        <end position="108"/>
    </location>
</feature>
<evidence type="ECO:0000256" key="4">
    <source>
        <dbReference type="ARBA" id="ARBA00022771"/>
    </source>
</evidence>
<dbReference type="SMART" id="SM00184">
    <property type="entry name" value="RING"/>
    <property type="match status" value="1"/>
</dbReference>
<dbReference type="CDD" id="cd16475">
    <property type="entry name" value="RING-H2_RNF121-like"/>
    <property type="match status" value="1"/>
</dbReference>
<keyword evidence="3" id="KW-0479">Metal-binding</keyword>
<keyword evidence="2 9" id="KW-0812">Transmembrane</keyword>
<comment type="subcellular location">
    <subcellularLocation>
        <location evidence="1">Membrane</location>
        <topology evidence="1">Multi-pass membrane protein</topology>
    </subcellularLocation>
</comment>
<protein>
    <submittedName>
        <fullName evidence="11">RING finger protein 121</fullName>
    </submittedName>
</protein>
<gene>
    <name evidence="11" type="ORF">PAL_GLEAN10001567</name>
</gene>
<dbReference type="InterPro" id="IPR040176">
    <property type="entry name" value="RNF121/RNF175"/>
</dbReference>
<dbReference type="EMBL" id="KB030997">
    <property type="protein sequence ID" value="ELK06791.1"/>
    <property type="molecule type" value="Genomic_DNA"/>
</dbReference>